<dbReference type="AlphaFoldDB" id="A0A8E0RU54"/>
<feature type="signal peptide" evidence="2">
    <location>
        <begin position="1"/>
        <end position="20"/>
    </location>
</feature>
<keyword evidence="4" id="KW-1185">Reference proteome</keyword>
<comment type="caution">
    <text evidence="3">The sequence shown here is derived from an EMBL/GenBank/DDBJ whole genome shotgun (WGS) entry which is preliminary data.</text>
</comment>
<feature type="compositionally biased region" description="Basic and acidic residues" evidence="1">
    <location>
        <begin position="262"/>
        <end position="271"/>
    </location>
</feature>
<reference evidence="3" key="1">
    <citation type="submission" date="2019-05" db="EMBL/GenBank/DDBJ databases">
        <title>Annotation for the trematode Fasciolopsis buski.</title>
        <authorList>
            <person name="Choi Y.-J."/>
        </authorList>
    </citation>
    <scope>NUCLEOTIDE SEQUENCE</scope>
    <source>
        <strain evidence="3">HT</strain>
        <tissue evidence="3">Whole worm</tissue>
    </source>
</reference>
<evidence type="ECO:0000313" key="4">
    <source>
        <dbReference type="Proteomes" id="UP000728185"/>
    </source>
</evidence>
<evidence type="ECO:0000256" key="2">
    <source>
        <dbReference type="SAM" id="SignalP"/>
    </source>
</evidence>
<evidence type="ECO:0000313" key="3">
    <source>
        <dbReference type="EMBL" id="KAA0193824.1"/>
    </source>
</evidence>
<gene>
    <name evidence="3" type="ORF">FBUS_05478</name>
</gene>
<dbReference type="Proteomes" id="UP000728185">
    <property type="component" value="Unassembled WGS sequence"/>
</dbReference>
<feature type="region of interest" description="Disordered" evidence="1">
    <location>
        <begin position="24"/>
        <end position="63"/>
    </location>
</feature>
<proteinExistence type="predicted"/>
<dbReference type="EMBL" id="LUCM01004784">
    <property type="protein sequence ID" value="KAA0193824.1"/>
    <property type="molecule type" value="Genomic_DNA"/>
</dbReference>
<dbReference type="OrthoDB" id="10380043at2759"/>
<protein>
    <submittedName>
        <fullName evidence="3">Uncharacterized protein</fullName>
    </submittedName>
</protein>
<name>A0A8E0RU54_9TREM</name>
<keyword evidence="2" id="KW-0732">Signal</keyword>
<accession>A0A8E0RU54</accession>
<feature type="compositionally biased region" description="Polar residues" evidence="1">
    <location>
        <begin position="24"/>
        <end position="36"/>
    </location>
</feature>
<evidence type="ECO:0000256" key="1">
    <source>
        <dbReference type="SAM" id="MobiDB-lite"/>
    </source>
</evidence>
<organism evidence="3 4">
    <name type="scientific">Fasciolopsis buskii</name>
    <dbReference type="NCBI Taxonomy" id="27845"/>
    <lineage>
        <taxon>Eukaryota</taxon>
        <taxon>Metazoa</taxon>
        <taxon>Spiralia</taxon>
        <taxon>Lophotrochozoa</taxon>
        <taxon>Platyhelminthes</taxon>
        <taxon>Trematoda</taxon>
        <taxon>Digenea</taxon>
        <taxon>Plagiorchiida</taxon>
        <taxon>Echinostomata</taxon>
        <taxon>Echinostomatoidea</taxon>
        <taxon>Fasciolidae</taxon>
        <taxon>Fasciolopsis</taxon>
    </lineage>
</organism>
<sequence>MRCLLCGSVLFLLLTGLVISAPPKSTSKVASSTINSKSEDEKHSKATAAEKLSPTADSVKQHTKENSGVLLGKHVQKFQKNLGQDKGGKLPIGYFDHIGSRMQESKMPRTILMKTSIESGSQSNSGELSESRKLPMHKYDTRVSSGKINPSETEHLGRMDKLNSFKSTYQILPHYPQLQTDVEPREHLNSLSIRRGKHAERNRDDNYRMYQLTHGNSRNFGKHPSDMEGYRPHGSRWSEMGDTMDHFTGISGKSGRWSSSEPHLHHARQDAPEYGMSARRMYGDAYDYRKPEWMGESKPEVYRDQYKKEYSSAKYSDRFMSNLGAKPSFSEREWSRRRPDGLSFGGFGKHFF</sequence>
<feature type="region of interest" description="Disordered" evidence="1">
    <location>
        <begin position="252"/>
        <end position="271"/>
    </location>
</feature>
<feature type="chain" id="PRO_5034641811" evidence="2">
    <location>
        <begin position="21"/>
        <end position="352"/>
    </location>
</feature>